<keyword evidence="1" id="KW-1133">Transmembrane helix</keyword>
<dbReference type="SUPFAM" id="SSF47986">
    <property type="entry name" value="DEATH domain"/>
    <property type="match status" value="1"/>
</dbReference>
<dbReference type="GO" id="GO:0006954">
    <property type="term" value="P:inflammatory response"/>
    <property type="evidence" value="ECO:0007669"/>
    <property type="project" value="TreeGrafter"/>
</dbReference>
<evidence type="ECO:0000259" key="2">
    <source>
        <dbReference type="PROSITE" id="PS50017"/>
    </source>
</evidence>
<protein>
    <submittedName>
        <fullName evidence="3">Tumor necrosis factor receptor superfamily member 1A-like</fullName>
    </submittedName>
</protein>
<sequence length="268" mass="30442">MSCGDQCNQQNRFTTTTSICKDGYFLVDGQCQECTKSGCKSEACKSFCIKQDVPSHPDPLLLLSLIIVVMLGVLLSLLPIWFCKRRRFCWQAKNWLVGIQVQPDQPNDLFDVPSTMVKDNSAFKPSSGDPATSHPHSLFNGDLQSIMTPLIAKGDPKLMQILQKELWPAPVLYTIVREIPVQRWKEFLRLLSVSDDQIERVELEAGPSYLEKQYMMLRLWSQSGGAKQENIYSTLHYMNLSGCAQKLQEKLEQLQLSKFEILSLSPHV</sequence>
<evidence type="ECO:0000256" key="1">
    <source>
        <dbReference type="SAM" id="Phobius"/>
    </source>
</evidence>
<proteinExistence type="predicted"/>
<keyword evidence="1" id="KW-0812">Transmembrane</keyword>
<keyword evidence="4" id="KW-1185">Reference proteome</keyword>
<reference evidence="3" key="1">
    <citation type="submission" date="2021-02" db="EMBL/GenBank/DDBJ databases">
        <title>Comparative genomics reveals that relaxation of natural selection precedes convergent phenotypic evolution of cavefish.</title>
        <authorList>
            <person name="Peng Z."/>
        </authorList>
    </citation>
    <scope>NUCLEOTIDE SEQUENCE</scope>
    <source>
        <tissue evidence="3">Muscle</tissue>
    </source>
</reference>
<keyword evidence="1" id="KW-0472">Membrane</keyword>
<dbReference type="PANTHER" id="PTHR46861">
    <property type="entry name" value="TUMOR NECROSIS FACTOR RECEPTOR SUPERFAMILY MEMBER 1A"/>
    <property type="match status" value="1"/>
</dbReference>
<dbReference type="GO" id="GO:0043120">
    <property type="term" value="F:tumor necrosis factor binding"/>
    <property type="evidence" value="ECO:0007669"/>
    <property type="project" value="TreeGrafter"/>
</dbReference>
<gene>
    <name evidence="3" type="ORF">IRJ41_014698</name>
</gene>
<evidence type="ECO:0000313" key="3">
    <source>
        <dbReference type="EMBL" id="KAI7794069.1"/>
    </source>
</evidence>
<organism evidence="3 4">
    <name type="scientific">Triplophysa rosa</name>
    <name type="common">Cave loach</name>
    <dbReference type="NCBI Taxonomy" id="992332"/>
    <lineage>
        <taxon>Eukaryota</taxon>
        <taxon>Metazoa</taxon>
        <taxon>Chordata</taxon>
        <taxon>Craniata</taxon>
        <taxon>Vertebrata</taxon>
        <taxon>Euteleostomi</taxon>
        <taxon>Actinopterygii</taxon>
        <taxon>Neopterygii</taxon>
        <taxon>Teleostei</taxon>
        <taxon>Ostariophysi</taxon>
        <taxon>Cypriniformes</taxon>
        <taxon>Nemacheilidae</taxon>
        <taxon>Triplophysa</taxon>
    </lineage>
</organism>
<accession>A0A9W7TBS0</accession>
<keyword evidence="3" id="KW-0675">Receptor</keyword>
<dbReference type="Gene3D" id="1.10.533.10">
    <property type="entry name" value="Death Domain, Fas"/>
    <property type="match status" value="1"/>
</dbReference>
<dbReference type="Proteomes" id="UP001059041">
    <property type="component" value="Linkage Group LG21"/>
</dbReference>
<dbReference type="InterPro" id="IPR000488">
    <property type="entry name" value="Death_dom"/>
</dbReference>
<dbReference type="GO" id="GO:0005031">
    <property type="term" value="F:tumor necrosis factor receptor activity"/>
    <property type="evidence" value="ECO:0007669"/>
    <property type="project" value="TreeGrafter"/>
</dbReference>
<comment type="caution">
    <text evidence="3">The sequence shown here is derived from an EMBL/GenBank/DDBJ whole genome shotgun (WGS) entry which is preliminary data.</text>
</comment>
<dbReference type="PROSITE" id="PS50017">
    <property type="entry name" value="DEATH_DOMAIN"/>
    <property type="match status" value="1"/>
</dbReference>
<dbReference type="InterPro" id="IPR052493">
    <property type="entry name" value="TNFRSF1A"/>
</dbReference>
<dbReference type="InterPro" id="IPR011029">
    <property type="entry name" value="DEATH-like_dom_sf"/>
</dbReference>
<feature type="domain" description="Death" evidence="2">
    <location>
        <begin position="169"/>
        <end position="251"/>
    </location>
</feature>
<dbReference type="SMART" id="SM00005">
    <property type="entry name" value="DEATH"/>
    <property type="match status" value="1"/>
</dbReference>
<feature type="transmembrane region" description="Helical" evidence="1">
    <location>
        <begin position="60"/>
        <end position="83"/>
    </location>
</feature>
<dbReference type="GO" id="GO:0045121">
    <property type="term" value="C:membrane raft"/>
    <property type="evidence" value="ECO:0007669"/>
    <property type="project" value="TreeGrafter"/>
</dbReference>
<dbReference type="AlphaFoldDB" id="A0A9W7TBS0"/>
<dbReference type="GO" id="GO:0043235">
    <property type="term" value="C:receptor complex"/>
    <property type="evidence" value="ECO:0007669"/>
    <property type="project" value="TreeGrafter"/>
</dbReference>
<name>A0A9W7TBS0_TRIRA</name>
<dbReference type="EMBL" id="JAFHDT010000021">
    <property type="protein sequence ID" value="KAI7794069.1"/>
    <property type="molecule type" value="Genomic_DNA"/>
</dbReference>
<dbReference type="Pfam" id="PF00531">
    <property type="entry name" value="Death"/>
    <property type="match status" value="1"/>
</dbReference>
<evidence type="ECO:0000313" key="4">
    <source>
        <dbReference type="Proteomes" id="UP001059041"/>
    </source>
</evidence>
<dbReference type="PANTHER" id="PTHR46861:SF1">
    <property type="entry name" value="TUMOR NECROSIS FACTOR RECEPTOR SUPERFAMILY MEMBER 1A"/>
    <property type="match status" value="1"/>
</dbReference>